<dbReference type="Gene3D" id="1.10.1220.160">
    <property type="entry name" value="DNA sulphur modification protein DndE"/>
    <property type="match status" value="1"/>
</dbReference>
<evidence type="ECO:0000313" key="1">
    <source>
        <dbReference type="EMBL" id="PDW03402.1"/>
    </source>
</evidence>
<proteinExistence type="predicted"/>
<dbReference type="REBASE" id="279120">
    <property type="entry name" value="M.Cba153FDndEP"/>
</dbReference>
<dbReference type="Pfam" id="PF08870">
    <property type="entry name" value="DndE"/>
    <property type="match status" value="1"/>
</dbReference>
<gene>
    <name evidence="1" type="primary">dndE</name>
    <name evidence="1" type="ORF">CJ255_09090</name>
</gene>
<dbReference type="InterPro" id="IPR038472">
    <property type="entry name" value="DndE_sf"/>
</dbReference>
<evidence type="ECO:0000313" key="2">
    <source>
        <dbReference type="Proteomes" id="UP000220527"/>
    </source>
</evidence>
<dbReference type="NCBIfam" id="TIGR03184">
    <property type="entry name" value="DNA_S_dndE"/>
    <property type="match status" value="1"/>
</dbReference>
<dbReference type="InterPro" id="IPR014969">
    <property type="entry name" value="DNA_S_DndE"/>
</dbReference>
<dbReference type="RefSeq" id="WP_097643790.1">
    <property type="nucleotide sequence ID" value="NZ_NQWI01000031.1"/>
</dbReference>
<name>A0A2A6RK53_9CHLR</name>
<organism evidence="1 2">
    <name type="scientific">Candidatus Viridilinea mediisalina</name>
    <dbReference type="NCBI Taxonomy" id="2024553"/>
    <lineage>
        <taxon>Bacteria</taxon>
        <taxon>Bacillati</taxon>
        <taxon>Chloroflexota</taxon>
        <taxon>Chloroflexia</taxon>
        <taxon>Chloroflexales</taxon>
        <taxon>Chloroflexineae</taxon>
        <taxon>Oscillochloridaceae</taxon>
        <taxon>Candidatus Viridilinea</taxon>
    </lineage>
</organism>
<dbReference type="AlphaFoldDB" id="A0A2A6RK53"/>
<comment type="caution">
    <text evidence="1">The sequence shown here is derived from an EMBL/GenBank/DDBJ whole genome shotgun (WGS) entry which is preliminary data.</text>
</comment>
<dbReference type="EMBL" id="NQWI01000031">
    <property type="protein sequence ID" value="PDW03402.1"/>
    <property type="molecule type" value="Genomic_DNA"/>
</dbReference>
<accession>A0A2A6RK53</accession>
<protein>
    <submittedName>
        <fullName evidence="1">DNA sulfur modification protein DndE</fullName>
    </submittedName>
</protein>
<sequence>MKLTRIRFCDEADQRLRQLKSRTTLSANLLCRIGFNLSLAEPSIPDPTQYPESSTREIERDTLTGRYDTLFLALLRQRCLNDGIASDGEAFEAQFRAHMNRGVLLLYQQVKSLADLCKLASLGQERGE</sequence>
<keyword evidence="2" id="KW-1185">Reference proteome</keyword>
<dbReference type="Proteomes" id="UP000220527">
    <property type="component" value="Unassembled WGS sequence"/>
</dbReference>
<reference evidence="2" key="1">
    <citation type="submission" date="2017-08" db="EMBL/GenBank/DDBJ databases">
        <authorList>
            <person name="Grouzdev D.S."/>
            <person name="Gaisin V.A."/>
            <person name="Rysina M.S."/>
            <person name="Gorlenko V.M."/>
        </authorList>
    </citation>
    <scope>NUCLEOTIDE SEQUENCE [LARGE SCALE GENOMIC DNA]</scope>
    <source>
        <strain evidence="2">Kir15-3F</strain>
    </source>
</reference>
<dbReference type="OrthoDB" id="163895at2"/>